<name>S9QD10_9RHOB</name>
<feature type="transmembrane region" description="Helical" evidence="8">
    <location>
        <begin position="52"/>
        <end position="73"/>
    </location>
</feature>
<dbReference type="PANTHER" id="PTHR22911">
    <property type="entry name" value="ACYL-MALONYL CONDENSING ENZYME-RELATED"/>
    <property type="match status" value="1"/>
</dbReference>
<sequence>MVNGHMTRFNDVRPRSEDSPAGLGFAVSAYFLWGFLPLYIKALSHIPAAEIVVHRVIWSVPVAGLVLILMGRTGDIKTALTTPKMLAMGCVTATLISLNWGIYIWSIAADRALDAALGYYINPIFSFFLGFLILKERLTPLQWAAIALATAAVVVLTVDAGRLPWAAIGLTVTWGFYAFFKKSLPIGPNQGFLLEVLILSIPALAYWIYAGSAGTSHFSTDTWMLLGCGVVTSVPLLLYANGAKRLRLTTIAILQYIAPTMIFLVAVFVFGEPFGTARAIAFPMIWAALILYTYSMVRNRGK</sequence>
<dbReference type="HOGENOM" id="CLU_054508_1_0_5"/>
<dbReference type="InterPro" id="IPR004626">
    <property type="entry name" value="RarD"/>
</dbReference>
<evidence type="ECO:0000256" key="2">
    <source>
        <dbReference type="ARBA" id="ARBA00007362"/>
    </source>
</evidence>
<evidence type="ECO:0000256" key="8">
    <source>
        <dbReference type="SAM" id="Phobius"/>
    </source>
</evidence>
<gene>
    <name evidence="10" type="ORF">thalar_03559</name>
</gene>
<feature type="transmembrane region" description="Helical" evidence="8">
    <location>
        <begin position="21"/>
        <end position="40"/>
    </location>
</feature>
<dbReference type="GO" id="GO:0005886">
    <property type="term" value="C:plasma membrane"/>
    <property type="evidence" value="ECO:0007669"/>
    <property type="project" value="UniProtKB-SubCell"/>
</dbReference>
<keyword evidence="11" id="KW-1185">Reference proteome</keyword>
<evidence type="ECO:0000259" key="9">
    <source>
        <dbReference type="Pfam" id="PF00892"/>
    </source>
</evidence>
<dbReference type="STRING" id="1123360.thalar_03559"/>
<evidence type="ECO:0000313" key="11">
    <source>
        <dbReference type="Proteomes" id="UP000015351"/>
    </source>
</evidence>
<feature type="transmembrane region" description="Helical" evidence="8">
    <location>
        <begin position="164"/>
        <end position="180"/>
    </location>
</feature>
<protein>
    <submittedName>
        <fullName evidence="10">RarD</fullName>
    </submittedName>
</protein>
<feature type="transmembrane region" description="Helical" evidence="8">
    <location>
        <begin position="222"/>
        <end position="240"/>
    </location>
</feature>
<evidence type="ECO:0000256" key="6">
    <source>
        <dbReference type="ARBA" id="ARBA00022989"/>
    </source>
</evidence>
<feature type="transmembrane region" description="Helical" evidence="8">
    <location>
        <begin position="192"/>
        <end position="210"/>
    </location>
</feature>
<keyword evidence="4" id="KW-1003">Cell membrane</keyword>
<dbReference type="AlphaFoldDB" id="S9QD10"/>
<comment type="subcellular location">
    <subcellularLocation>
        <location evidence="1">Cell membrane</location>
        <topology evidence="1">Multi-pass membrane protein</topology>
    </subcellularLocation>
</comment>
<feature type="domain" description="EamA" evidence="9">
    <location>
        <begin position="22"/>
        <end position="157"/>
    </location>
</feature>
<feature type="domain" description="EamA" evidence="9">
    <location>
        <begin position="166"/>
        <end position="293"/>
    </location>
</feature>
<feature type="transmembrane region" description="Helical" evidence="8">
    <location>
        <begin position="141"/>
        <end position="158"/>
    </location>
</feature>
<dbReference type="PANTHER" id="PTHR22911:SF137">
    <property type="entry name" value="SOLUTE CARRIER FAMILY 35 MEMBER G2-RELATED"/>
    <property type="match status" value="1"/>
</dbReference>
<evidence type="ECO:0000256" key="5">
    <source>
        <dbReference type="ARBA" id="ARBA00022692"/>
    </source>
</evidence>
<feature type="transmembrane region" description="Helical" evidence="8">
    <location>
        <begin position="252"/>
        <end position="271"/>
    </location>
</feature>
<dbReference type="Pfam" id="PF00892">
    <property type="entry name" value="EamA"/>
    <property type="match status" value="2"/>
</dbReference>
<accession>S9QD10</accession>
<feature type="transmembrane region" description="Helical" evidence="8">
    <location>
        <begin position="117"/>
        <end position="134"/>
    </location>
</feature>
<feature type="transmembrane region" description="Helical" evidence="8">
    <location>
        <begin position="277"/>
        <end position="297"/>
    </location>
</feature>
<dbReference type="Proteomes" id="UP000015351">
    <property type="component" value="Unassembled WGS sequence"/>
</dbReference>
<evidence type="ECO:0000256" key="4">
    <source>
        <dbReference type="ARBA" id="ARBA00022475"/>
    </source>
</evidence>
<comment type="caution">
    <text evidence="10">The sequence shown here is derived from an EMBL/GenBank/DDBJ whole genome shotgun (WGS) entry which is preliminary data.</text>
</comment>
<evidence type="ECO:0000256" key="1">
    <source>
        <dbReference type="ARBA" id="ARBA00004651"/>
    </source>
</evidence>
<evidence type="ECO:0000313" key="10">
    <source>
        <dbReference type="EMBL" id="EPX77832.1"/>
    </source>
</evidence>
<dbReference type="PATRIC" id="fig|1123360.3.peg.3526"/>
<feature type="transmembrane region" description="Helical" evidence="8">
    <location>
        <begin position="85"/>
        <end position="105"/>
    </location>
</feature>
<evidence type="ECO:0000256" key="7">
    <source>
        <dbReference type="ARBA" id="ARBA00023136"/>
    </source>
</evidence>
<comment type="similarity">
    <text evidence="2">Belongs to the EamA transporter family.</text>
</comment>
<keyword evidence="5 8" id="KW-0812">Transmembrane</keyword>
<dbReference type="InterPro" id="IPR000620">
    <property type="entry name" value="EamA_dom"/>
</dbReference>
<organism evidence="10 11">
    <name type="scientific">Litoreibacter arenae DSM 19593</name>
    <dbReference type="NCBI Taxonomy" id="1123360"/>
    <lineage>
        <taxon>Bacteria</taxon>
        <taxon>Pseudomonadati</taxon>
        <taxon>Pseudomonadota</taxon>
        <taxon>Alphaproteobacteria</taxon>
        <taxon>Rhodobacterales</taxon>
        <taxon>Roseobacteraceae</taxon>
        <taxon>Litoreibacter</taxon>
    </lineage>
</organism>
<evidence type="ECO:0000256" key="3">
    <source>
        <dbReference type="ARBA" id="ARBA00022448"/>
    </source>
</evidence>
<dbReference type="SUPFAM" id="SSF103481">
    <property type="entry name" value="Multidrug resistance efflux transporter EmrE"/>
    <property type="match status" value="2"/>
</dbReference>
<reference evidence="11" key="1">
    <citation type="journal article" date="2013" name="Stand. Genomic Sci.">
        <title>Genome sequence of the Litoreibacter arenae type strain (DSM 19593(T)), a member of the Roseobacter clade isolated from sea sand.</title>
        <authorList>
            <person name="Riedel T."/>
            <person name="Fiebig A."/>
            <person name="Petersen J."/>
            <person name="Gronow S."/>
            <person name="Kyrpides N.C."/>
            <person name="Goker M."/>
            <person name="Klenk H.P."/>
        </authorList>
    </citation>
    <scope>NUCLEOTIDE SEQUENCE [LARGE SCALE GENOMIC DNA]</scope>
    <source>
        <strain evidence="11">DSM 19593</strain>
    </source>
</reference>
<dbReference type="NCBIfam" id="TIGR00688">
    <property type="entry name" value="rarD"/>
    <property type="match status" value="1"/>
</dbReference>
<dbReference type="InterPro" id="IPR037185">
    <property type="entry name" value="EmrE-like"/>
</dbReference>
<keyword evidence="7 8" id="KW-0472">Membrane</keyword>
<dbReference type="EMBL" id="AONI01000015">
    <property type="protein sequence ID" value="EPX77832.1"/>
    <property type="molecule type" value="Genomic_DNA"/>
</dbReference>
<proteinExistence type="inferred from homology"/>
<dbReference type="eggNOG" id="COG2962">
    <property type="taxonomic scope" value="Bacteria"/>
</dbReference>
<keyword evidence="3" id="KW-0813">Transport</keyword>
<keyword evidence="6 8" id="KW-1133">Transmembrane helix</keyword>